<accession>A0A2T0WD04</accession>
<dbReference type="Proteomes" id="UP000238157">
    <property type="component" value="Unassembled WGS sequence"/>
</dbReference>
<evidence type="ECO:0000259" key="2">
    <source>
        <dbReference type="Pfam" id="PF13635"/>
    </source>
</evidence>
<dbReference type="Pfam" id="PF13635">
    <property type="entry name" value="DUF4143"/>
    <property type="match status" value="1"/>
</dbReference>
<dbReference type="SUPFAM" id="SSF52540">
    <property type="entry name" value="P-loop containing nucleoside triphosphate hydrolases"/>
    <property type="match status" value="1"/>
</dbReference>
<dbReference type="RefSeq" id="WP_106135525.1">
    <property type="nucleotide sequence ID" value="NZ_PVTR01000019.1"/>
</dbReference>
<dbReference type="InterPro" id="IPR025420">
    <property type="entry name" value="DUF4143"/>
</dbReference>
<dbReference type="InterPro" id="IPR027417">
    <property type="entry name" value="P-loop_NTPase"/>
</dbReference>
<dbReference type="Pfam" id="PF13173">
    <property type="entry name" value="AAA_14"/>
    <property type="match status" value="1"/>
</dbReference>
<dbReference type="AlphaFoldDB" id="A0A2T0WD04"/>
<gene>
    <name evidence="3" type="ORF">CLW00_11942</name>
</gene>
<dbReference type="OrthoDB" id="9778168at2"/>
<evidence type="ECO:0000259" key="1">
    <source>
        <dbReference type="Pfam" id="PF13173"/>
    </source>
</evidence>
<dbReference type="EMBL" id="PVTR01000019">
    <property type="protein sequence ID" value="PRY84581.1"/>
    <property type="molecule type" value="Genomic_DNA"/>
</dbReference>
<dbReference type="PANTHER" id="PTHR43566:SF2">
    <property type="entry name" value="DUF4143 DOMAIN-CONTAINING PROTEIN"/>
    <property type="match status" value="1"/>
</dbReference>
<proteinExistence type="predicted"/>
<evidence type="ECO:0008006" key="5">
    <source>
        <dbReference type="Google" id="ProtNLM"/>
    </source>
</evidence>
<name>A0A2T0WD04_9BACT</name>
<reference evidence="3 4" key="1">
    <citation type="submission" date="2018-03" db="EMBL/GenBank/DDBJ databases">
        <title>Genomic Encyclopedia of Archaeal and Bacterial Type Strains, Phase II (KMG-II): from individual species to whole genera.</title>
        <authorList>
            <person name="Goeker M."/>
        </authorList>
    </citation>
    <scope>NUCLEOTIDE SEQUENCE [LARGE SCALE GENOMIC DNA]</scope>
    <source>
        <strain evidence="3 4">DSM 27929</strain>
    </source>
</reference>
<sequence>MLVSREIVSAIKKIAPMYPIIALTGPRQSGKTTLVKNLFPEYRYVSLENPDNRNFAESDPNGFLKEFHSHVIFDEVQRVPELFSYIQNIVDDRSGEMGIYVLSGSQNFHLMHSITQSLAGRVAIFKLFPFDFKELGKAELLGEGYLQSLIKGFYPAIYDREIPSRIFYSNYIETYINRDISELVAIRDLRIFQNFLSICAARAGQLLNLNALANECGISQPTAKAWLSALEQSFITFQLYPYHKNYNKRIVKTPKLYFYDTGLLCHLLKISKTESLLTNPIKGALFENMMIAEYVKQMHHQNNTQDLWFWRDAAGNEIDLLVDKGDQIDIIEFKASQTIKTQMFDGLAKFEEISQIKNLNKSLVYGGNTSQKRSAGNLVSWRGFGVPNDTSF</sequence>
<keyword evidence="4" id="KW-1185">Reference proteome</keyword>
<feature type="domain" description="AAA" evidence="1">
    <location>
        <begin position="19"/>
        <end position="135"/>
    </location>
</feature>
<dbReference type="PANTHER" id="PTHR43566">
    <property type="entry name" value="CONSERVED PROTEIN"/>
    <property type="match status" value="1"/>
</dbReference>
<evidence type="ECO:0000313" key="3">
    <source>
        <dbReference type="EMBL" id="PRY84581.1"/>
    </source>
</evidence>
<dbReference type="InterPro" id="IPR041682">
    <property type="entry name" value="AAA_14"/>
</dbReference>
<evidence type="ECO:0000313" key="4">
    <source>
        <dbReference type="Proteomes" id="UP000238157"/>
    </source>
</evidence>
<dbReference type="Gene3D" id="3.40.50.300">
    <property type="entry name" value="P-loop containing nucleotide triphosphate hydrolases"/>
    <property type="match status" value="1"/>
</dbReference>
<feature type="domain" description="DUF4143" evidence="2">
    <location>
        <begin position="178"/>
        <end position="336"/>
    </location>
</feature>
<protein>
    <recommendedName>
        <fullName evidence="5">AAA+ ATPase domain-containing protein</fullName>
    </recommendedName>
</protein>
<comment type="caution">
    <text evidence="3">The sequence shown here is derived from an EMBL/GenBank/DDBJ whole genome shotgun (WGS) entry which is preliminary data.</text>
</comment>
<organism evidence="3 4">
    <name type="scientific">Mongoliibacter ruber</name>
    <dbReference type="NCBI Taxonomy" id="1750599"/>
    <lineage>
        <taxon>Bacteria</taxon>
        <taxon>Pseudomonadati</taxon>
        <taxon>Bacteroidota</taxon>
        <taxon>Cytophagia</taxon>
        <taxon>Cytophagales</taxon>
        <taxon>Cyclobacteriaceae</taxon>
        <taxon>Mongoliibacter</taxon>
    </lineage>
</organism>